<evidence type="ECO:0000256" key="8">
    <source>
        <dbReference type="ARBA" id="ARBA00022847"/>
    </source>
</evidence>
<evidence type="ECO:0000256" key="1">
    <source>
        <dbReference type="ARBA" id="ARBA00004448"/>
    </source>
</evidence>
<accession>A0A7E5W4S9</accession>
<feature type="repeat" description="Solcar" evidence="17">
    <location>
        <begin position="118"/>
        <end position="214"/>
    </location>
</feature>
<dbReference type="PANTHER" id="PTHR45678">
    <property type="entry name" value="MITOCHONDRIAL 2-OXODICARBOXYLATE CARRIER 1-RELATED"/>
    <property type="match status" value="1"/>
</dbReference>
<dbReference type="Gene3D" id="1.50.40.10">
    <property type="entry name" value="Mitochondrial carrier domain"/>
    <property type="match status" value="1"/>
</dbReference>
<comment type="subcellular location">
    <subcellularLocation>
        <location evidence="1">Mitochondrion inner membrane</location>
        <topology evidence="1">Multi-pass membrane protein</topology>
    </subcellularLocation>
</comment>
<dbReference type="InterPro" id="IPR023395">
    <property type="entry name" value="MCP_dom_sf"/>
</dbReference>
<dbReference type="FunFam" id="1.50.40.10:FF:000026">
    <property type="entry name" value="Putative mitochondrial glutamate carrier 2"/>
    <property type="match status" value="1"/>
</dbReference>
<evidence type="ECO:0000256" key="14">
    <source>
        <dbReference type="ARBA" id="ARBA00069241"/>
    </source>
</evidence>
<evidence type="ECO:0000256" key="4">
    <source>
        <dbReference type="ARBA" id="ARBA00022553"/>
    </source>
</evidence>
<proteinExistence type="inferred from homology"/>
<keyword evidence="4" id="KW-0597">Phosphoprotein</keyword>
<evidence type="ECO:0000256" key="11">
    <source>
        <dbReference type="ARBA" id="ARBA00023136"/>
    </source>
</evidence>
<evidence type="ECO:0000256" key="13">
    <source>
        <dbReference type="ARBA" id="ARBA00057953"/>
    </source>
</evidence>
<comment type="function">
    <text evidence="13">Responsible for the transport of glutamate from the cytosol into the mitochondrial matrix with the concomitant import of a proton (symport system).</text>
</comment>
<dbReference type="KEGG" id="tnl:113499392"/>
<dbReference type="AlphaFoldDB" id="A0A7E5W4S9"/>
<dbReference type="GO" id="GO:0043490">
    <property type="term" value="P:malate-aspartate shuttle"/>
    <property type="evidence" value="ECO:0007669"/>
    <property type="project" value="TreeGrafter"/>
</dbReference>
<dbReference type="PANTHER" id="PTHR45678:SF5">
    <property type="entry name" value="AT03939P-RELATED"/>
    <property type="match status" value="1"/>
</dbReference>
<dbReference type="InterPro" id="IPR018108">
    <property type="entry name" value="MCP_transmembrane"/>
</dbReference>
<comment type="similarity">
    <text evidence="2 18">Belongs to the mitochondrial carrier (TC 2.A.29) family.</text>
</comment>
<dbReference type="GO" id="GO:0005743">
    <property type="term" value="C:mitochondrial inner membrane"/>
    <property type="evidence" value="ECO:0007669"/>
    <property type="project" value="UniProtKB-SubCell"/>
</dbReference>
<dbReference type="InterPro" id="IPR002067">
    <property type="entry name" value="MCP"/>
</dbReference>
<dbReference type="Proteomes" id="UP000322000">
    <property type="component" value="Chromosome 12"/>
</dbReference>
<dbReference type="InParanoid" id="A0A7E5W4S9"/>
<dbReference type="InterPro" id="IPR051028">
    <property type="entry name" value="Mito_Solute_Carrier"/>
</dbReference>
<dbReference type="PROSITE" id="PS50920">
    <property type="entry name" value="SOLCAR"/>
    <property type="match status" value="3"/>
</dbReference>
<evidence type="ECO:0000256" key="3">
    <source>
        <dbReference type="ARBA" id="ARBA00022448"/>
    </source>
</evidence>
<gene>
    <name evidence="20" type="primary">LOC113499392</name>
</gene>
<feature type="repeat" description="Solcar" evidence="17">
    <location>
        <begin position="20"/>
        <end position="110"/>
    </location>
</feature>
<keyword evidence="5 17" id="KW-0812">Transmembrane</keyword>
<dbReference type="GO" id="GO:0005313">
    <property type="term" value="F:L-glutamate transmembrane transporter activity"/>
    <property type="evidence" value="ECO:0007669"/>
    <property type="project" value="TreeGrafter"/>
</dbReference>
<dbReference type="GO" id="GO:0015293">
    <property type="term" value="F:symporter activity"/>
    <property type="evidence" value="ECO:0007669"/>
    <property type="project" value="UniProtKB-KW"/>
</dbReference>
<evidence type="ECO:0000256" key="15">
    <source>
        <dbReference type="ARBA" id="ARBA00076502"/>
    </source>
</evidence>
<evidence type="ECO:0000256" key="5">
    <source>
        <dbReference type="ARBA" id="ARBA00022692"/>
    </source>
</evidence>
<evidence type="ECO:0000313" key="19">
    <source>
        <dbReference type="Proteomes" id="UP000322000"/>
    </source>
</evidence>
<evidence type="ECO:0000256" key="9">
    <source>
        <dbReference type="ARBA" id="ARBA00022989"/>
    </source>
</evidence>
<keyword evidence="11 17" id="KW-0472">Membrane</keyword>
<evidence type="ECO:0000256" key="18">
    <source>
        <dbReference type="RuleBase" id="RU000488"/>
    </source>
</evidence>
<keyword evidence="19" id="KW-1185">Reference proteome</keyword>
<dbReference type="RefSeq" id="XP_026735668.1">
    <property type="nucleotide sequence ID" value="XM_026879867.1"/>
</dbReference>
<protein>
    <recommendedName>
        <fullName evidence="14">Mitochondrial glutamate carrier 2</fullName>
    </recommendedName>
    <alternativeName>
        <fullName evidence="16">Glutamate/H(+) symporter 2</fullName>
    </alternativeName>
    <alternativeName>
        <fullName evidence="15">Solute carrier family 25 member 18</fullName>
    </alternativeName>
</protein>
<evidence type="ECO:0000256" key="6">
    <source>
        <dbReference type="ARBA" id="ARBA00022737"/>
    </source>
</evidence>
<dbReference type="Pfam" id="PF00153">
    <property type="entry name" value="Mito_carr"/>
    <property type="match status" value="3"/>
</dbReference>
<organism evidence="19 20">
    <name type="scientific">Trichoplusia ni</name>
    <name type="common">Cabbage looper</name>
    <dbReference type="NCBI Taxonomy" id="7111"/>
    <lineage>
        <taxon>Eukaryota</taxon>
        <taxon>Metazoa</taxon>
        <taxon>Ecdysozoa</taxon>
        <taxon>Arthropoda</taxon>
        <taxon>Hexapoda</taxon>
        <taxon>Insecta</taxon>
        <taxon>Pterygota</taxon>
        <taxon>Neoptera</taxon>
        <taxon>Endopterygota</taxon>
        <taxon>Lepidoptera</taxon>
        <taxon>Glossata</taxon>
        <taxon>Ditrysia</taxon>
        <taxon>Noctuoidea</taxon>
        <taxon>Noctuidae</taxon>
        <taxon>Plusiinae</taxon>
        <taxon>Trichoplusia</taxon>
    </lineage>
</organism>
<dbReference type="GO" id="GO:0015183">
    <property type="term" value="F:L-aspartate transmembrane transporter activity"/>
    <property type="evidence" value="ECO:0007669"/>
    <property type="project" value="TreeGrafter"/>
</dbReference>
<dbReference type="SUPFAM" id="SSF103506">
    <property type="entry name" value="Mitochondrial carrier"/>
    <property type="match status" value="1"/>
</dbReference>
<evidence type="ECO:0000256" key="16">
    <source>
        <dbReference type="ARBA" id="ARBA00081096"/>
    </source>
</evidence>
<name>A0A7E5W4S9_TRINI</name>
<evidence type="ECO:0000313" key="20">
    <source>
        <dbReference type="RefSeq" id="XP_026735668.1"/>
    </source>
</evidence>
<comment type="catalytic activity">
    <reaction evidence="12">
        <text>L-glutamate(in) + H(+)(in) = L-glutamate(out) + H(+)(out)</text>
        <dbReference type="Rhea" id="RHEA:70955"/>
        <dbReference type="ChEBI" id="CHEBI:15378"/>
        <dbReference type="ChEBI" id="CHEBI:29985"/>
    </reaction>
</comment>
<evidence type="ECO:0000256" key="10">
    <source>
        <dbReference type="ARBA" id="ARBA00023128"/>
    </source>
</evidence>
<keyword evidence="7" id="KW-0999">Mitochondrion inner membrane</keyword>
<keyword evidence="6" id="KW-0677">Repeat</keyword>
<keyword evidence="8" id="KW-0769">Symport</keyword>
<evidence type="ECO:0000256" key="17">
    <source>
        <dbReference type="PROSITE-ProRule" id="PRU00282"/>
    </source>
</evidence>
<evidence type="ECO:0000256" key="7">
    <source>
        <dbReference type="ARBA" id="ARBA00022792"/>
    </source>
</evidence>
<dbReference type="OrthoDB" id="193856at2759"/>
<reference evidence="20" key="1">
    <citation type="submission" date="2025-08" db="UniProtKB">
        <authorList>
            <consortium name="RefSeq"/>
        </authorList>
    </citation>
    <scope>IDENTIFICATION</scope>
</reference>
<dbReference type="GeneID" id="113499392"/>
<evidence type="ECO:0000256" key="12">
    <source>
        <dbReference type="ARBA" id="ARBA00048437"/>
    </source>
</evidence>
<keyword evidence="10" id="KW-0496">Mitochondrion</keyword>
<keyword evidence="3 18" id="KW-0813">Transport</keyword>
<dbReference type="PRINTS" id="PR00926">
    <property type="entry name" value="MITOCARRIER"/>
</dbReference>
<sequence>MPNTVPHDATHPDIHRPTRFDLVPKIVNGGIAGVVGCICIFPIDLVKTRLQNQTVGPNGEKQYKNMIDCFRQTIRREGYFGMYRGVAVSVLLVSPEKAFKLAANDVCRWLLLKPDGSLPLYRQAISGGVAGFFQMLVSTPMELLKIQLQDAGRVAAQAKAEGKIMPRLTAKQVTMRLISERGVFGLYRGMSATAARDIGFAALYFPLYAELRDMYSLADKDHVPPFWWSFFSGCVSGCVSGLAATPLDVIKTRMQTIKKGKHERHCYSIMGCARQIMKYEGPLAFFKGGLCRISVFTPLYGILQGVYYLCIAERLLGYPLLRAI</sequence>
<feature type="repeat" description="Solcar" evidence="17">
    <location>
        <begin position="224"/>
        <end position="313"/>
    </location>
</feature>
<evidence type="ECO:0000256" key="2">
    <source>
        <dbReference type="ARBA" id="ARBA00006375"/>
    </source>
</evidence>
<keyword evidence="9" id="KW-1133">Transmembrane helix</keyword>